<dbReference type="PIRSF" id="PIRSF004491">
    <property type="entry name" value="FAD_Synth"/>
    <property type="match status" value="1"/>
</dbReference>
<evidence type="ECO:0000256" key="13">
    <source>
        <dbReference type="ARBA" id="ARBA00047880"/>
    </source>
</evidence>
<keyword evidence="10 15" id="KW-0274">FAD</keyword>
<reference evidence="17" key="1">
    <citation type="submission" date="2020-10" db="EMBL/GenBank/DDBJ databases">
        <title>An improved Amphimedon queenslandica hologenome assembly reveals how three proteobacterial symbionts can extend the metabolic phenotypic of their marine sponge host.</title>
        <authorList>
            <person name="Degnan B."/>
            <person name="Degnan S."/>
            <person name="Xiang X."/>
        </authorList>
    </citation>
    <scope>NUCLEOTIDE SEQUENCE</scope>
    <source>
        <strain evidence="17">AqS2</strain>
    </source>
</reference>
<evidence type="ECO:0000259" key="16">
    <source>
        <dbReference type="SMART" id="SM00904"/>
    </source>
</evidence>
<dbReference type="InterPro" id="IPR002606">
    <property type="entry name" value="Riboflavin_kinase_bac"/>
</dbReference>
<evidence type="ECO:0000256" key="11">
    <source>
        <dbReference type="ARBA" id="ARBA00022840"/>
    </source>
</evidence>
<accession>A0A930UH52</accession>
<evidence type="ECO:0000313" key="18">
    <source>
        <dbReference type="Proteomes" id="UP000604381"/>
    </source>
</evidence>
<proteinExistence type="inferred from homology"/>
<dbReference type="InterPro" id="IPR023468">
    <property type="entry name" value="Riboflavin_kinase"/>
</dbReference>
<keyword evidence="5 15" id="KW-0288">FMN</keyword>
<evidence type="ECO:0000256" key="14">
    <source>
        <dbReference type="ARBA" id="ARBA00049494"/>
    </source>
</evidence>
<dbReference type="PANTHER" id="PTHR22749">
    <property type="entry name" value="RIBOFLAVIN KINASE/FMN ADENYLYLTRANSFERASE"/>
    <property type="match status" value="1"/>
</dbReference>
<dbReference type="GO" id="GO:0009398">
    <property type="term" value="P:FMN biosynthetic process"/>
    <property type="evidence" value="ECO:0007669"/>
    <property type="project" value="UniProtKB-UniRule"/>
</dbReference>
<dbReference type="GO" id="GO:0003919">
    <property type="term" value="F:FMN adenylyltransferase activity"/>
    <property type="evidence" value="ECO:0007669"/>
    <property type="project" value="UniProtKB-UniRule"/>
</dbReference>
<evidence type="ECO:0000256" key="10">
    <source>
        <dbReference type="ARBA" id="ARBA00022827"/>
    </source>
</evidence>
<dbReference type="CDD" id="cd02064">
    <property type="entry name" value="FAD_synthetase_N"/>
    <property type="match status" value="1"/>
</dbReference>
<dbReference type="GO" id="GO:0008531">
    <property type="term" value="F:riboflavin kinase activity"/>
    <property type="evidence" value="ECO:0007669"/>
    <property type="project" value="UniProtKB-UniRule"/>
</dbReference>
<keyword evidence="12" id="KW-0511">Multifunctional enzyme</keyword>
<comment type="similarity">
    <text evidence="15">Belongs to the ribF family.</text>
</comment>
<comment type="catalytic activity">
    <reaction evidence="13 15">
        <text>riboflavin + ATP = FMN + ADP + H(+)</text>
        <dbReference type="Rhea" id="RHEA:14357"/>
        <dbReference type="ChEBI" id="CHEBI:15378"/>
        <dbReference type="ChEBI" id="CHEBI:30616"/>
        <dbReference type="ChEBI" id="CHEBI:57986"/>
        <dbReference type="ChEBI" id="CHEBI:58210"/>
        <dbReference type="ChEBI" id="CHEBI:456216"/>
        <dbReference type="EC" id="2.7.1.26"/>
    </reaction>
</comment>
<dbReference type="EC" id="2.7.1.26" evidence="15"/>
<dbReference type="SMART" id="SM00904">
    <property type="entry name" value="Flavokinase"/>
    <property type="match status" value="1"/>
</dbReference>
<evidence type="ECO:0000256" key="12">
    <source>
        <dbReference type="ARBA" id="ARBA00023268"/>
    </source>
</evidence>
<dbReference type="SUPFAM" id="SSF82114">
    <property type="entry name" value="Riboflavin kinase-like"/>
    <property type="match status" value="1"/>
</dbReference>
<dbReference type="Pfam" id="PF06574">
    <property type="entry name" value="FAD_syn"/>
    <property type="match status" value="1"/>
</dbReference>
<dbReference type="GO" id="GO:0006747">
    <property type="term" value="P:FAD biosynthetic process"/>
    <property type="evidence" value="ECO:0007669"/>
    <property type="project" value="UniProtKB-UniRule"/>
</dbReference>
<keyword evidence="8 15" id="KW-0547">Nucleotide-binding</keyword>
<dbReference type="InterPro" id="IPR014729">
    <property type="entry name" value="Rossmann-like_a/b/a_fold"/>
</dbReference>
<keyword evidence="7 15" id="KW-0548">Nucleotidyltransferase</keyword>
<comment type="pathway">
    <text evidence="2 15">Cofactor biosynthesis; FAD biosynthesis; FAD from FMN: step 1/1.</text>
</comment>
<evidence type="ECO:0000256" key="6">
    <source>
        <dbReference type="ARBA" id="ARBA00022679"/>
    </source>
</evidence>
<comment type="catalytic activity">
    <reaction evidence="14 15">
        <text>FMN + ATP + H(+) = FAD + diphosphate</text>
        <dbReference type="Rhea" id="RHEA:17237"/>
        <dbReference type="ChEBI" id="CHEBI:15378"/>
        <dbReference type="ChEBI" id="CHEBI:30616"/>
        <dbReference type="ChEBI" id="CHEBI:33019"/>
        <dbReference type="ChEBI" id="CHEBI:57692"/>
        <dbReference type="ChEBI" id="CHEBI:58210"/>
        <dbReference type="EC" id="2.7.7.2"/>
    </reaction>
</comment>
<dbReference type="Pfam" id="PF01687">
    <property type="entry name" value="Flavokinase"/>
    <property type="match status" value="1"/>
</dbReference>
<feature type="domain" description="Riboflavin kinase" evidence="16">
    <location>
        <begin position="179"/>
        <end position="302"/>
    </location>
</feature>
<dbReference type="SUPFAM" id="SSF52374">
    <property type="entry name" value="Nucleotidylyl transferase"/>
    <property type="match status" value="1"/>
</dbReference>
<evidence type="ECO:0000256" key="3">
    <source>
        <dbReference type="ARBA" id="ARBA00005201"/>
    </source>
</evidence>
<evidence type="ECO:0000313" key="17">
    <source>
        <dbReference type="EMBL" id="MBF2735154.1"/>
    </source>
</evidence>
<comment type="pathway">
    <text evidence="3 15">Cofactor biosynthesis; FMN biosynthesis; FMN from riboflavin (ATP route): step 1/1.</text>
</comment>
<dbReference type="GO" id="GO:0005524">
    <property type="term" value="F:ATP binding"/>
    <property type="evidence" value="ECO:0007669"/>
    <property type="project" value="UniProtKB-UniRule"/>
</dbReference>
<dbReference type="NCBIfam" id="TIGR00083">
    <property type="entry name" value="ribF"/>
    <property type="match status" value="1"/>
</dbReference>
<dbReference type="GO" id="GO:0009231">
    <property type="term" value="P:riboflavin biosynthetic process"/>
    <property type="evidence" value="ECO:0007669"/>
    <property type="project" value="InterPro"/>
</dbReference>
<keyword evidence="18" id="KW-1185">Reference proteome</keyword>
<gene>
    <name evidence="17" type="primary">ribF</name>
    <name evidence="17" type="ORF">ISN26_03580</name>
</gene>
<keyword evidence="4 15" id="KW-0285">Flavoprotein</keyword>
<evidence type="ECO:0000256" key="7">
    <source>
        <dbReference type="ARBA" id="ARBA00022695"/>
    </source>
</evidence>
<evidence type="ECO:0000256" key="2">
    <source>
        <dbReference type="ARBA" id="ARBA00004726"/>
    </source>
</evidence>
<dbReference type="FunFam" id="3.40.50.620:FF:000021">
    <property type="entry name" value="Riboflavin biosynthesis protein"/>
    <property type="match status" value="1"/>
</dbReference>
<keyword evidence="6 15" id="KW-0808">Transferase</keyword>
<dbReference type="EMBL" id="JADHEI010000033">
    <property type="protein sequence ID" value="MBF2735154.1"/>
    <property type="molecule type" value="Genomic_DNA"/>
</dbReference>
<dbReference type="Proteomes" id="UP000604381">
    <property type="component" value="Unassembled WGS sequence"/>
</dbReference>
<evidence type="ECO:0000256" key="8">
    <source>
        <dbReference type="ARBA" id="ARBA00022741"/>
    </source>
</evidence>
<comment type="caution">
    <text evidence="17">The sequence shown here is derived from an EMBL/GenBank/DDBJ whole genome shotgun (WGS) entry which is preliminary data.</text>
</comment>
<comment type="function">
    <text evidence="1">Catalyzes the phosphorylation of riboflavin to FMN followed by the adenylation of FMN to FAD.</text>
</comment>
<name>A0A930UH52_9GAMM</name>
<keyword evidence="11 15" id="KW-0067">ATP-binding</keyword>
<dbReference type="Gene3D" id="2.40.30.30">
    <property type="entry name" value="Riboflavin kinase-like"/>
    <property type="match status" value="1"/>
</dbReference>
<sequence>MRIRANWAPPPRPAALAIGNFDGVHRGHQGILGRLLEAAAAADLCPAALSFEPHPLALLAPARTPARLIDLRTKAALLAAAGIEQLNVMAFTRAFASLPAEEFVRLLRERLGMRALVAGEDFRFGQGRRGDADMLRTLAPELGFELLVVKDVAAGPDRVASKLVRAALQANELDRAAELLGRRYCFGGRVGHGDRLGRELGFATANVFFNGSPPLRGIYAATARLGDRSWAAALSVGVRPTVPGGRLAVEAHLLDYAGPDFYGELLQVEPRFFLRPEEKYAGLPELQEAIAADVARCRELLSAAAP</sequence>
<evidence type="ECO:0000256" key="4">
    <source>
        <dbReference type="ARBA" id="ARBA00022630"/>
    </source>
</evidence>
<organism evidence="17 18">
    <name type="scientific">Candidatus Amphirhobacter heronislandensis</name>
    <dbReference type="NCBI Taxonomy" id="1732024"/>
    <lineage>
        <taxon>Bacteria</taxon>
        <taxon>Pseudomonadati</taxon>
        <taxon>Pseudomonadota</taxon>
        <taxon>Gammaproteobacteria</taxon>
        <taxon>Candidatus Tethybacterales</taxon>
        <taxon>Candidatus Tethybacteraceae</taxon>
        <taxon>Candidatus Amphirhobacter</taxon>
    </lineage>
</organism>
<evidence type="ECO:0000256" key="1">
    <source>
        <dbReference type="ARBA" id="ARBA00002121"/>
    </source>
</evidence>
<dbReference type="InterPro" id="IPR015865">
    <property type="entry name" value="Riboflavin_kinase_bac/euk"/>
</dbReference>
<dbReference type="AlphaFoldDB" id="A0A930UH52"/>
<dbReference type="InterPro" id="IPR015864">
    <property type="entry name" value="FAD_synthase"/>
</dbReference>
<dbReference type="Gene3D" id="3.40.50.620">
    <property type="entry name" value="HUPs"/>
    <property type="match status" value="1"/>
</dbReference>
<evidence type="ECO:0000256" key="9">
    <source>
        <dbReference type="ARBA" id="ARBA00022777"/>
    </source>
</evidence>
<evidence type="ECO:0000256" key="5">
    <source>
        <dbReference type="ARBA" id="ARBA00022643"/>
    </source>
</evidence>
<protein>
    <recommendedName>
        <fullName evidence="15">Riboflavin biosynthesis protein</fullName>
    </recommendedName>
    <domain>
        <recommendedName>
            <fullName evidence="15">Riboflavin kinase</fullName>
            <ecNumber evidence="15">2.7.1.26</ecNumber>
        </recommendedName>
        <alternativeName>
            <fullName evidence="15">Flavokinase</fullName>
        </alternativeName>
    </domain>
    <domain>
        <recommendedName>
            <fullName evidence="15">FMN adenylyltransferase</fullName>
            <ecNumber evidence="15">2.7.7.2</ecNumber>
        </recommendedName>
        <alternativeName>
            <fullName evidence="15">FAD pyrophosphorylase</fullName>
        </alternativeName>
        <alternativeName>
            <fullName evidence="15">FAD synthase</fullName>
        </alternativeName>
    </domain>
</protein>
<dbReference type="PANTHER" id="PTHR22749:SF6">
    <property type="entry name" value="RIBOFLAVIN KINASE"/>
    <property type="match status" value="1"/>
</dbReference>
<evidence type="ECO:0000256" key="15">
    <source>
        <dbReference type="PIRNR" id="PIRNR004491"/>
    </source>
</evidence>
<keyword evidence="9 15" id="KW-0418">Kinase</keyword>
<dbReference type="EC" id="2.7.7.2" evidence="15"/>
<dbReference type="InterPro" id="IPR023465">
    <property type="entry name" value="Riboflavin_kinase_dom_sf"/>
</dbReference>